<keyword evidence="3" id="KW-0645">Protease</keyword>
<dbReference type="RefSeq" id="WP_197003859.1">
    <property type="nucleotide sequence ID" value="NZ_BONS01000022.1"/>
</dbReference>
<dbReference type="InterPro" id="IPR001375">
    <property type="entry name" value="Peptidase_S9_cat"/>
</dbReference>
<dbReference type="GO" id="GO:0004252">
    <property type="term" value="F:serine-type endopeptidase activity"/>
    <property type="evidence" value="ECO:0007669"/>
    <property type="project" value="TreeGrafter"/>
</dbReference>
<dbReference type="Gene3D" id="3.40.50.1820">
    <property type="entry name" value="alpha/beta hydrolase"/>
    <property type="match status" value="1"/>
</dbReference>
<dbReference type="Proteomes" id="UP000622552">
    <property type="component" value="Unassembled WGS sequence"/>
</dbReference>
<dbReference type="GO" id="GO:0006508">
    <property type="term" value="P:proteolysis"/>
    <property type="evidence" value="ECO:0007669"/>
    <property type="project" value="InterPro"/>
</dbReference>
<evidence type="ECO:0000313" key="4">
    <source>
        <dbReference type="Proteomes" id="UP000622552"/>
    </source>
</evidence>
<dbReference type="SUPFAM" id="SSF69304">
    <property type="entry name" value="Tricorn protease N-terminal domain"/>
    <property type="match status" value="1"/>
</dbReference>
<proteinExistence type="predicted"/>
<dbReference type="Pfam" id="PF00326">
    <property type="entry name" value="Peptidase_S9"/>
    <property type="match status" value="1"/>
</dbReference>
<dbReference type="AlphaFoldDB" id="A0A8J7GFR7"/>
<sequence length="576" mass="62810">MSDEPRWVQRFRAPNLPVLRWAPDAPDRAVYVSNASGALQVHTWDRATDTHHQLTDRPAGTTLAVIDRDGSEVWWFADTAGDERGRWMRQPFDGATPAVPATPELGPGWPVGLVLGRSTQAVGLSTEEGVTIHVGGRLLHSSRVDASVGALSVDETLLAVEHAEYADARHRAVRVLRVADGTVVGELVDEHGLRVVDFAPDGTRLLLTRDRDDRPGPLIWDPVTGAEHAPEVDLPGEVFADWYPDGRALLLRHRHHARDELYRHDLDTGELTRLDTPRGTIMAAAVRPDGTVEYRWSSAAHAPAIRRLDGTVVLASEAPGSVPLTDAWVGDVHALIARPEGPGPYPTVFLLHGGPDAQDIDQFYPGRAAYVDAGYCVIHVNYRGSLGYGTAWRDALIGRPGLPELEDTAAVYDWAVAEGIVDPARCVIGGASWGGYLTLLGLGTQPDRWAAGLAIVPIGDVVGLWEDEMEPVREYDQALFGGTPHEIPEVWARSSPITYVEHVRVPVLITVGENDPRCPARQVDTYVARLDALGKHYELHRFDAGHGSVVVAERIADQLRELDFLARHLPTVPAAP</sequence>
<evidence type="ECO:0000256" key="1">
    <source>
        <dbReference type="ARBA" id="ARBA00022801"/>
    </source>
</evidence>
<dbReference type="SUPFAM" id="SSF53474">
    <property type="entry name" value="alpha/beta-Hydrolases"/>
    <property type="match status" value="1"/>
</dbReference>
<dbReference type="EMBL" id="JADOUF010000001">
    <property type="protein sequence ID" value="MBG6136945.1"/>
    <property type="molecule type" value="Genomic_DNA"/>
</dbReference>
<keyword evidence="4" id="KW-1185">Reference proteome</keyword>
<dbReference type="PANTHER" id="PTHR42776:SF27">
    <property type="entry name" value="DIPEPTIDYL PEPTIDASE FAMILY MEMBER 6"/>
    <property type="match status" value="1"/>
</dbReference>
<dbReference type="InterPro" id="IPR029058">
    <property type="entry name" value="AB_hydrolase_fold"/>
</dbReference>
<dbReference type="GO" id="GO:0004177">
    <property type="term" value="F:aminopeptidase activity"/>
    <property type="evidence" value="ECO:0007669"/>
    <property type="project" value="UniProtKB-KW"/>
</dbReference>
<evidence type="ECO:0000313" key="3">
    <source>
        <dbReference type="EMBL" id="MBG6136945.1"/>
    </source>
</evidence>
<keyword evidence="3" id="KW-0031">Aminopeptidase</keyword>
<keyword evidence="1" id="KW-0378">Hydrolase</keyword>
<feature type="domain" description="Peptidase S9 prolyl oligopeptidase catalytic" evidence="2">
    <location>
        <begin position="367"/>
        <end position="569"/>
    </location>
</feature>
<dbReference type="InterPro" id="IPR011042">
    <property type="entry name" value="6-blade_b-propeller_TolB-like"/>
</dbReference>
<accession>A0A8J7GFR7</accession>
<comment type="caution">
    <text evidence="3">The sequence shown here is derived from an EMBL/GenBank/DDBJ whole genome shotgun (WGS) entry which is preliminary data.</text>
</comment>
<dbReference type="Gene3D" id="2.120.10.30">
    <property type="entry name" value="TolB, C-terminal domain"/>
    <property type="match status" value="1"/>
</dbReference>
<organism evidence="3 4">
    <name type="scientific">Longispora fulva</name>
    <dbReference type="NCBI Taxonomy" id="619741"/>
    <lineage>
        <taxon>Bacteria</taxon>
        <taxon>Bacillati</taxon>
        <taxon>Actinomycetota</taxon>
        <taxon>Actinomycetes</taxon>
        <taxon>Micromonosporales</taxon>
        <taxon>Micromonosporaceae</taxon>
        <taxon>Longispora</taxon>
    </lineage>
</organism>
<reference evidence="3" key="1">
    <citation type="submission" date="2020-11" db="EMBL/GenBank/DDBJ databases">
        <title>Sequencing the genomes of 1000 actinobacteria strains.</title>
        <authorList>
            <person name="Klenk H.-P."/>
        </authorList>
    </citation>
    <scope>NUCLEOTIDE SEQUENCE</scope>
    <source>
        <strain evidence="3">DSM 45356</strain>
    </source>
</reference>
<name>A0A8J7GFR7_9ACTN</name>
<protein>
    <submittedName>
        <fullName evidence="3">Dipeptidyl aminopeptidase/acylaminoacyl peptidase</fullName>
    </submittedName>
</protein>
<dbReference type="PANTHER" id="PTHR42776">
    <property type="entry name" value="SERINE PEPTIDASE S9 FAMILY MEMBER"/>
    <property type="match status" value="1"/>
</dbReference>
<gene>
    <name evidence="3" type="ORF">IW245_003139</name>
</gene>
<evidence type="ECO:0000259" key="2">
    <source>
        <dbReference type="Pfam" id="PF00326"/>
    </source>
</evidence>